<sequence length="60" mass="6798">METSNLDTLHNVWLWISATCCHLLPEEASLITTGQGAMWWIASTCFRMLRRPCISGMISI</sequence>
<gene>
    <name evidence="1" type="ORF">rCG_41615</name>
</gene>
<evidence type="ECO:0000313" key="2">
    <source>
        <dbReference type="Proteomes" id="UP000234681"/>
    </source>
</evidence>
<dbReference type="AlphaFoldDB" id="A6IHD9"/>
<accession>A6IHD9</accession>
<organism evidence="1 2">
    <name type="scientific">Rattus norvegicus</name>
    <name type="common">Rat</name>
    <dbReference type="NCBI Taxonomy" id="10116"/>
    <lineage>
        <taxon>Eukaryota</taxon>
        <taxon>Metazoa</taxon>
        <taxon>Chordata</taxon>
        <taxon>Craniata</taxon>
        <taxon>Vertebrata</taxon>
        <taxon>Euteleostomi</taxon>
        <taxon>Mammalia</taxon>
        <taxon>Eutheria</taxon>
        <taxon>Euarchontoglires</taxon>
        <taxon>Glires</taxon>
        <taxon>Rodentia</taxon>
        <taxon>Myomorpha</taxon>
        <taxon>Muroidea</taxon>
        <taxon>Muridae</taxon>
        <taxon>Murinae</taxon>
        <taxon>Rattus</taxon>
    </lineage>
</organism>
<name>A6IHD9_RAT</name>
<reference evidence="2" key="1">
    <citation type="submission" date="2005-09" db="EMBL/GenBank/DDBJ databases">
        <authorList>
            <person name="Mural R.J."/>
            <person name="Li P.W."/>
            <person name="Adams M.D."/>
            <person name="Amanatides P.G."/>
            <person name="Baden-Tillson H."/>
            <person name="Barnstead M."/>
            <person name="Chin S.H."/>
            <person name="Dew I."/>
            <person name="Evans C.A."/>
            <person name="Ferriera S."/>
            <person name="Flanigan M."/>
            <person name="Fosler C."/>
            <person name="Glodek A."/>
            <person name="Gu Z."/>
            <person name="Holt R.A."/>
            <person name="Jennings D."/>
            <person name="Kraft C.L."/>
            <person name="Lu F."/>
            <person name="Nguyen T."/>
            <person name="Nusskern D.R."/>
            <person name="Pfannkoch C.M."/>
            <person name="Sitter C."/>
            <person name="Sutton G.G."/>
            <person name="Venter J.C."/>
            <person name="Wang Z."/>
            <person name="Woodage T."/>
            <person name="Zheng X.H."/>
            <person name="Zhong F."/>
        </authorList>
    </citation>
    <scope>NUCLEOTIDE SEQUENCE [LARGE SCALE GENOMIC DNA]</scope>
    <source>
        <strain>BN</strain>
        <strain evidence="2">Sprague-Dawley</strain>
    </source>
</reference>
<protein>
    <submittedName>
        <fullName evidence="1">RCG41615</fullName>
    </submittedName>
</protein>
<dbReference type="Proteomes" id="UP000234681">
    <property type="component" value="Chromosome 2"/>
</dbReference>
<dbReference type="EMBL" id="CH473961">
    <property type="protein sequence ID" value="EDM01087.1"/>
    <property type="molecule type" value="Genomic_DNA"/>
</dbReference>
<evidence type="ECO:0000313" key="1">
    <source>
        <dbReference type="EMBL" id="EDM01087.1"/>
    </source>
</evidence>
<proteinExistence type="predicted"/>